<comment type="caution">
    <text evidence="2">The sequence shown here is derived from an EMBL/GenBank/DDBJ whole genome shotgun (WGS) entry which is preliminary data.</text>
</comment>
<dbReference type="RefSeq" id="WP_138198030.1">
    <property type="nucleotide sequence ID" value="NZ_VCIW01000033.1"/>
</dbReference>
<dbReference type="InterPro" id="IPR011047">
    <property type="entry name" value="Quinoprotein_ADH-like_sf"/>
</dbReference>
<evidence type="ECO:0000256" key="1">
    <source>
        <dbReference type="SAM" id="MobiDB-lite"/>
    </source>
</evidence>
<gene>
    <name evidence="2" type="ORF">FE782_29945</name>
</gene>
<evidence type="ECO:0000313" key="3">
    <source>
        <dbReference type="Proteomes" id="UP000309676"/>
    </source>
</evidence>
<dbReference type="EMBL" id="VCIW01000033">
    <property type="protein sequence ID" value="TLS48537.1"/>
    <property type="molecule type" value="Genomic_DNA"/>
</dbReference>
<protein>
    <recommendedName>
        <fullName evidence="4">Lipoprotein LpqB beta-propeller domain-containing protein</fullName>
    </recommendedName>
</protein>
<dbReference type="AlphaFoldDB" id="A0A5R9FX14"/>
<proteinExistence type="predicted"/>
<reference evidence="2 3" key="1">
    <citation type="submission" date="2019-05" db="EMBL/GenBank/DDBJ databases">
        <authorList>
            <person name="Narsing Rao M.P."/>
            <person name="Li W.J."/>
        </authorList>
    </citation>
    <scope>NUCLEOTIDE SEQUENCE [LARGE SCALE GENOMIC DNA]</scope>
    <source>
        <strain evidence="2 3">SYSU_K30003</strain>
    </source>
</reference>
<feature type="region of interest" description="Disordered" evidence="1">
    <location>
        <begin position="25"/>
        <end position="45"/>
    </location>
</feature>
<dbReference type="SUPFAM" id="SSF69304">
    <property type="entry name" value="Tricorn protease N-terminal domain"/>
    <property type="match status" value="1"/>
</dbReference>
<keyword evidence="3" id="KW-1185">Reference proteome</keyword>
<dbReference type="SUPFAM" id="SSF50998">
    <property type="entry name" value="Quinoprotein alcohol dehydrogenase-like"/>
    <property type="match status" value="1"/>
</dbReference>
<dbReference type="Proteomes" id="UP000309676">
    <property type="component" value="Unassembled WGS sequence"/>
</dbReference>
<sequence>MKLQRTGALFLATAALWLTLQGCERNEGGPPDGAASEERSPFPAPSEINSIRVANEADGALIAAIDNAFIAGRLAEGLREAKPSYIDDPEPFGRTYRVDLNGKDKAGQPFTYTFTLNDMTETDALRDAGKVYITGEDGTTKAWTVPSGWIRALFGYDAAADPLLYITTVDASASVVVQANRRIRTASATAAVADTLQVAGLKPGAKAPGYRIHWSDPQRFVVRFDALPEGVSVRFRLDGLASADGETFAVAEQPERNAAVLSGADAWSGVGWAGADGRIERTREVGEAVMLGPIGGDAGDFVAAYGADGTVTLIELETGAARILPDIAWPEPGTPFGNDYGSAVMFSDRLHGSILYAVHGNRTLYRVEIDTGEAAKLYESDRPVKSIATSPDGRRVALLVNLEDSLTAEGDLYVLNEAGERVTIVQKATFGGHSDGFLFPIPIRWVDDRTVSVGRYDADRGATARIDAEDGSIRIVPGAALPERAQRLLDEQVGWPTEAFRVLPHPDGARYAVQTAEGSWLVDEASARAIWLGPGTTLQWADDDRIAVWEQPASSNVRPYPLG</sequence>
<dbReference type="InterPro" id="IPR015943">
    <property type="entry name" value="WD40/YVTN_repeat-like_dom_sf"/>
</dbReference>
<organism evidence="2 3">
    <name type="scientific">Paenibacillus antri</name>
    <dbReference type="NCBI Taxonomy" id="2582848"/>
    <lineage>
        <taxon>Bacteria</taxon>
        <taxon>Bacillati</taxon>
        <taxon>Bacillota</taxon>
        <taxon>Bacilli</taxon>
        <taxon>Bacillales</taxon>
        <taxon>Paenibacillaceae</taxon>
        <taxon>Paenibacillus</taxon>
    </lineage>
</organism>
<dbReference type="OrthoDB" id="2612817at2"/>
<dbReference type="Gene3D" id="2.130.10.10">
    <property type="entry name" value="YVTN repeat-like/Quinoprotein amine dehydrogenase"/>
    <property type="match status" value="1"/>
</dbReference>
<evidence type="ECO:0000313" key="2">
    <source>
        <dbReference type="EMBL" id="TLS48537.1"/>
    </source>
</evidence>
<dbReference type="PROSITE" id="PS51257">
    <property type="entry name" value="PROKAR_LIPOPROTEIN"/>
    <property type="match status" value="1"/>
</dbReference>
<name>A0A5R9FX14_9BACL</name>
<evidence type="ECO:0008006" key="4">
    <source>
        <dbReference type="Google" id="ProtNLM"/>
    </source>
</evidence>
<accession>A0A5R9FX14</accession>